<evidence type="ECO:0000256" key="4">
    <source>
        <dbReference type="ARBA" id="ARBA00022692"/>
    </source>
</evidence>
<dbReference type="InterPro" id="IPR035906">
    <property type="entry name" value="MetI-like_sf"/>
</dbReference>
<evidence type="ECO:0000256" key="7">
    <source>
        <dbReference type="RuleBase" id="RU363032"/>
    </source>
</evidence>
<feature type="transmembrane region" description="Helical" evidence="7">
    <location>
        <begin position="21"/>
        <end position="44"/>
    </location>
</feature>
<organism evidence="9 10">
    <name type="scientific">Candidatus Aphodenecus pullistercoris</name>
    <dbReference type="NCBI Taxonomy" id="2840669"/>
    <lineage>
        <taxon>Bacteria</taxon>
        <taxon>Pseudomonadati</taxon>
        <taxon>Spirochaetota</taxon>
        <taxon>Spirochaetia</taxon>
        <taxon>Spirochaetales</taxon>
        <taxon>Candidatus Aphodenecus</taxon>
    </lineage>
</organism>
<dbReference type="GO" id="GO:0055085">
    <property type="term" value="P:transmembrane transport"/>
    <property type="evidence" value="ECO:0007669"/>
    <property type="project" value="InterPro"/>
</dbReference>
<dbReference type="Gene3D" id="1.10.3720.10">
    <property type="entry name" value="MetI-like"/>
    <property type="match status" value="1"/>
</dbReference>
<evidence type="ECO:0000256" key="6">
    <source>
        <dbReference type="ARBA" id="ARBA00023136"/>
    </source>
</evidence>
<keyword evidence="6 7" id="KW-0472">Membrane</keyword>
<dbReference type="Pfam" id="PF00528">
    <property type="entry name" value="BPD_transp_1"/>
    <property type="match status" value="1"/>
</dbReference>
<dbReference type="PANTHER" id="PTHR43005:SF1">
    <property type="entry name" value="SPERMIDINE_PUTRESCINE TRANSPORT SYSTEM PERMEASE PROTEIN"/>
    <property type="match status" value="1"/>
</dbReference>
<sequence>MRSRPLEEVKVKSLSKRKGDMYYAMALTLPAVILALLFIFIPIIDSVIKSFQDYKVRNIIGNIPGEWNNFENYTKIFQSGALPNAVVNTFSFVILVILCQFVLGMALALVLNSNVKFSRFFRSIMMTPWVVPTVISALIWMWLFQPQYGLFKFLVDFFTGGRVTDFAMLNNPSTALLGVSIAALWKQIPLMTLLLLAGLQNVPTDILEAATIDGAGSVRKFFKITLPYLSPVVKVSVSMSIIENFKQFPLFWTMTGGGPDGATTNLAILSYREAFVSMNMGSGAAVTTIWMALMIITIGVYNKLFRTQDLT</sequence>
<name>A0A9D9E8S9_9SPIR</name>
<feature type="transmembrane region" description="Helical" evidence="7">
    <location>
        <begin position="175"/>
        <end position="197"/>
    </location>
</feature>
<dbReference type="SUPFAM" id="SSF161098">
    <property type="entry name" value="MetI-like"/>
    <property type="match status" value="1"/>
</dbReference>
<dbReference type="PROSITE" id="PS50928">
    <property type="entry name" value="ABC_TM1"/>
    <property type="match status" value="1"/>
</dbReference>
<evidence type="ECO:0000259" key="8">
    <source>
        <dbReference type="PROSITE" id="PS50928"/>
    </source>
</evidence>
<dbReference type="InterPro" id="IPR000515">
    <property type="entry name" value="MetI-like"/>
</dbReference>
<reference evidence="9" key="2">
    <citation type="journal article" date="2021" name="PeerJ">
        <title>Extensive microbial diversity within the chicken gut microbiome revealed by metagenomics and culture.</title>
        <authorList>
            <person name="Gilroy R."/>
            <person name="Ravi A."/>
            <person name="Getino M."/>
            <person name="Pursley I."/>
            <person name="Horton D.L."/>
            <person name="Alikhan N.F."/>
            <person name="Baker D."/>
            <person name="Gharbi K."/>
            <person name="Hall N."/>
            <person name="Watson M."/>
            <person name="Adriaenssens E.M."/>
            <person name="Foster-Nyarko E."/>
            <person name="Jarju S."/>
            <person name="Secka A."/>
            <person name="Antonio M."/>
            <person name="Oren A."/>
            <person name="Chaudhuri R.R."/>
            <person name="La Ragione R."/>
            <person name="Hildebrand F."/>
            <person name="Pallen M.J."/>
        </authorList>
    </citation>
    <scope>NUCLEOTIDE SEQUENCE</scope>
    <source>
        <strain evidence="9">11167</strain>
    </source>
</reference>
<evidence type="ECO:0000313" key="10">
    <source>
        <dbReference type="Proteomes" id="UP000823633"/>
    </source>
</evidence>
<dbReference type="EMBL" id="JADIMU010000042">
    <property type="protein sequence ID" value="MBO8443397.1"/>
    <property type="molecule type" value="Genomic_DNA"/>
</dbReference>
<comment type="similarity">
    <text evidence="7">Belongs to the binding-protein-dependent transport system permease family.</text>
</comment>
<feature type="transmembrane region" description="Helical" evidence="7">
    <location>
        <begin position="280"/>
        <end position="301"/>
    </location>
</feature>
<dbReference type="Proteomes" id="UP000823633">
    <property type="component" value="Unassembled WGS sequence"/>
</dbReference>
<evidence type="ECO:0000313" key="9">
    <source>
        <dbReference type="EMBL" id="MBO8443397.1"/>
    </source>
</evidence>
<keyword evidence="3" id="KW-1003">Cell membrane</keyword>
<keyword evidence="2 7" id="KW-0813">Transport</keyword>
<feature type="transmembrane region" description="Helical" evidence="7">
    <location>
        <begin position="90"/>
        <end position="111"/>
    </location>
</feature>
<feature type="transmembrane region" description="Helical" evidence="7">
    <location>
        <begin position="123"/>
        <end position="143"/>
    </location>
</feature>
<dbReference type="PANTHER" id="PTHR43005">
    <property type="entry name" value="BLR7065 PROTEIN"/>
    <property type="match status" value="1"/>
</dbReference>
<evidence type="ECO:0000256" key="1">
    <source>
        <dbReference type="ARBA" id="ARBA00004651"/>
    </source>
</evidence>
<accession>A0A9D9E8S9</accession>
<protein>
    <submittedName>
        <fullName evidence="9">Sugar ABC transporter permease</fullName>
    </submittedName>
</protein>
<reference evidence="9" key="1">
    <citation type="submission" date="2020-10" db="EMBL/GenBank/DDBJ databases">
        <authorList>
            <person name="Gilroy R."/>
        </authorList>
    </citation>
    <scope>NUCLEOTIDE SEQUENCE</scope>
    <source>
        <strain evidence="9">11167</strain>
    </source>
</reference>
<dbReference type="AlphaFoldDB" id="A0A9D9E8S9"/>
<gene>
    <name evidence="9" type="ORF">IAC42_06520</name>
</gene>
<evidence type="ECO:0000256" key="2">
    <source>
        <dbReference type="ARBA" id="ARBA00022448"/>
    </source>
</evidence>
<dbReference type="CDD" id="cd06261">
    <property type="entry name" value="TM_PBP2"/>
    <property type="match status" value="1"/>
</dbReference>
<evidence type="ECO:0000256" key="3">
    <source>
        <dbReference type="ARBA" id="ARBA00022475"/>
    </source>
</evidence>
<keyword evidence="4 7" id="KW-0812">Transmembrane</keyword>
<comment type="subcellular location">
    <subcellularLocation>
        <location evidence="1 7">Cell membrane</location>
        <topology evidence="1 7">Multi-pass membrane protein</topology>
    </subcellularLocation>
</comment>
<comment type="caution">
    <text evidence="9">The sequence shown here is derived from an EMBL/GenBank/DDBJ whole genome shotgun (WGS) entry which is preliminary data.</text>
</comment>
<evidence type="ECO:0000256" key="5">
    <source>
        <dbReference type="ARBA" id="ARBA00022989"/>
    </source>
</evidence>
<feature type="domain" description="ABC transmembrane type-1" evidence="8">
    <location>
        <begin position="86"/>
        <end position="301"/>
    </location>
</feature>
<keyword evidence="5 7" id="KW-1133">Transmembrane helix</keyword>
<proteinExistence type="inferred from homology"/>
<dbReference type="GO" id="GO:0005886">
    <property type="term" value="C:plasma membrane"/>
    <property type="evidence" value="ECO:0007669"/>
    <property type="project" value="UniProtKB-SubCell"/>
</dbReference>